<evidence type="ECO:0000313" key="3">
    <source>
        <dbReference type="Proteomes" id="UP000694036"/>
    </source>
</evidence>
<reference evidence="2 3" key="1">
    <citation type="journal article" date="2021" name="Environ. Microbiol.">
        <title>New insights into the diversity and evolution of the archaeal mobilome from three complete genomes of Saccharolobus shibatae.</title>
        <authorList>
            <person name="Medvedeva S."/>
            <person name="Brandt D."/>
            <person name="Cvirkaite-Krupovic V."/>
            <person name="Liu Y."/>
            <person name="Severinov K."/>
            <person name="Ishino S."/>
            <person name="Ishino Y."/>
            <person name="Prangishvili D."/>
            <person name="Kalinowski J."/>
            <person name="Krupovic M."/>
        </authorList>
    </citation>
    <scope>NUCLEOTIDE SEQUENCE [LARGE SCALE GENOMIC DNA]</scope>
    <source>
        <strain evidence="1">BEU9</strain>
        <strain evidence="2 3">S38A</strain>
    </source>
</reference>
<dbReference type="RefSeq" id="WP_218260069.1">
    <property type="nucleotide sequence ID" value="NZ_CP077713.1"/>
</dbReference>
<dbReference type="EMBL" id="CP077713">
    <property type="protein sequence ID" value="QXJ34845.1"/>
    <property type="molecule type" value="Genomic_DNA"/>
</dbReference>
<dbReference type="Proteomes" id="UP000694036">
    <property type="component" value="Chromosome"/>
</dbReference>
<keyword evidence="3" id="KW-1185">Reference proteome</keyword>
<gene>
    <name evidence="1" type="ORF">J5U21_01475</name>
    <name evidence="2" type="ORF">J5U22_01392</name>
</gene>
<organism evidence="2 3">
    <name type="scientific">Saccharolobus shibatae</name>
    <dbReference type="NCBI Taxonomy" id="2286"/>
    <lineage>
        <taxon>Archaea</taxon>
        <taxon>Thermoproteota</taxon>
        <taxon>Thermoprotei</taxon>
        <taxon>Sulfolobales</taxon>
        <taxon>Sulfolobaceae</taxon>
        <taxon>Saccharolobus</taxon>
    </lineage>
</organism>
<dbReference type="AlphaFoldDB" id="A0A8F5GZ74"/>
<dbReference type="GeneID" id="65559990"/>
<evidence type="ECO:0000313" key="2">
    <source>
        <dbReference type="EMBL" id="QXJ34845.1"/>
    </source>
</evidence>
<evidence type="ECO:0008006" key="4">
    <source>
        <dbReference type="Google" id="ProtNLM"/>
    </source>
</evidence>
<dbReference type="EMBL" id="CP077715">
    <property type="protein sequence ID" value="QXJ31824.1"/>
    <property type="molecule type" value="Genomic_DNA"/>
</dbReference>
<sequence>MKLVATYKISGSEYKITINGDEPEVYEKLDKALESICQKFGDLVEEFKVSEVSEEIRLGKIIVPIATNGILHASDIKFSNDEKMDFVIKTVFGTIIGLSIGNLIDSVASKENKIIDVKNPCEKRKVDVSHLITEWSD</sequence>
<proteinExistence type="predicted"/>
<evidence type="ECO:0000313" key="1">
    <source>
        <dbReference type="EMBL" id="QXJ31824.1"/>
    </source>
</evidence>
<protein>
    <recommendedName>
        <fullName evidence="4">VapB-like antitoxin</fullName>
    </recommendedName>
</protein>
<accession>A0A8F5GZ74</accession>
<name>A0A8F5GZ74_9CREN</name>
<dbReference type="Proteomes" id="UP000693941">
    <property type="component" value="Chromosome"/>
</dbReference>